<dbReference type="Pfam" id="PF02687">
    <property type="entry name" value="FtsX"/>
    <property type="match status" value="2"/>
</dbReference>
<feature type="transmembrane region" description="Helical" evidence="6">
    <location>
        <begin position="423"/>
        <end position="447"/>
    </location>
</feature>
<proteinExistence type="predicted"/>
<keyword evidence="2" id="KW-1003">Cell membrane</keyword>
<dbReference type="GO" id="GO:0005886">
    <property type="term" value="C:plasma membrane"/>
    <property type="evidence" value="ECO:0007669"/>
    <property type="project" value="UniProtKB-SubCell"/>
</dbReference>
<feature type="transmembrane region" description="Helical" evidence="6">
    <location>
        <begin position="21"/>
        <end position="39"/>
    </location>
</feature>
<feature type="transmembrane region" description="Helical" evidence="6">
    <location>
        <begin position="783"/>
        <end position="807"/>
    </location>
</feature>
<feature type="domain" description="ABC3 transporter permease C-terminal" evidence="7">
    <location>
        <begin position="734"/>
        <end position="847"/>
    </location>
</feature>
<evidence type="ECO:0000256" key="4">
    <source>
        <dbReference type="ARBA" id="ARBA00022989"/>
    </source>
</evidence>
<feature type="transmembrane region" description="Helical" evidence="6">
    <location>
        <begin position="813"/>
        <end position="842"/>
    </location>
</feature>
<evidence type="ECO:0000256" key="6">
    <source>
        <dbReference type="SAM" id="Phobius"/>
    </source>
</evidence>
<feature type="transmembrane region" description="Helical" evidence="6">
    <location>
        <begin position="380"/>
        <end position="403"/>
    </location>
</feature>
<organism evidence="8">
    <name type="scientific">Lacticaseibacillus rhamnosus</name>
    <name type="common">Lactobacillus rhamnosus</name>
    <dbReference type="NCBI Taxonomy" id="47715"/>
    <lineage>
        <taxon>Bacteria</taxon>
        <taxon>Bacillati</taxon>
        <taxon>Bacillota</taxon>
        <taxon>Bacilli</taxon>
        <taxon>Lactobacillales</taxon>
        <taxon>Lactobacillaceae</taxon>
        <taxon>Lacticaseibacillus</taxon>
    </lineage>
</organism>
<keyword evidence="5 6" id="KW-0472">Membrane</keyword>
<evidence type="ECO:0000256" key="3">
    <source>
        <dbReference type="ARBA" id="ARBA00022692"/>
    </source>
</evidence>
<accession>A0A6N3AHJ6</accession>
<keyword evidence="3 6" id="KW-0812">Transmembrane</keyword>
<feature type="transmembrane region" description="Helical" evidence="6">
    <location>
        <begin position="500"/>
        <end position="520"/>
    </location>
</feature>
<gene>
    <name evidence="8" type="ORF">LRLFYP97_02164</name>
</gene>
<sequence>MISLKPLTKNLWRNIRDSLGRFIAIVIIIMLGVLLFVGVKATGPALKDSLNTTVKADHLADAQLLATTGVSSAQVKAAQSVKGTQAEAVKFKYAIGGRSSDVVALYGYQKTATINRLHLTSGRLPTHRNEIVLDTVAKKSGYRLGQHYTFARSSGLKDRTYTITGFADSPAYIEDTSRGSANIGDGTVRYFAYIPDQQMNLPVASQLNIRFPNLQTRDTFSTAYQDAVTAKMKQVKQRVKAQAQADLAKTIQAKMTQAAITKTTNQAVAAGMPATAAAATAAETVKTYQAGFKKQATATARHQLATSLTWQTRDDLPGFGDYGGSADRIAAIANVFPVFFFLVAALITFTTVSRMVEEARAQIGTFKALGYGKWAIARNYLAYAALAGLLGGIIGVFAGNFSIPRIVLSLYKNYIPLKQVISLQWPLIFLSLLLALIATLGAAIIVVRNELTEKPAALMRPRAPKSAKRILLERITPLWSRLSFNQKVSYRNLFRYKSRLVMTILGIAGGTALILTGFGIKDSITATGTLQYGDVIHYQAIVRLADGKQPTAAKSILQKSRAYRSAASVSSTTAKLSSNGHQISDVNLFAPTSGKQLEPYVSLRSTSTNQALTLPSTGIIITSKPAKALKLSTGDRLKVMTTAGQAHRFTVKGIAKNYVGHFGYLSATAYQQLVGKQSAPNSLLVRLRPQSQQQDDRLAKRLLNHHAIVGISFTTTAKKTLHNMSGMLDPIVLIFILLSAVLSFVVLYNLNNINVSERIRELSTIKVLGFFDREVTMYISRESIVLTIVGILLGYGLGNLLTVYILFQAETEAVVFPLTISMIGYLTATLLMMAFTGIVTWLTHRRLQRVDMVEALKSNE</sequence>
<feature type="transmembrane region" description="Helical" evidence="6">
    <location>
        <begin position="329"/>
        <end position="352"/>
    </location>
</feature>
<evidence type="ECO:0000313" key="8">
    <source>
        <dbReference type="EMBL" id="VYT90283.1"/>
    </source>
</evidence>
<evidence type="ECO:0000259" key="7">
    <source>
        <dbReference type="Pfam" id="PF02687"/>
    </source>
</evidence>
<reference evidence="8" key="1">
    <citation type="submission" date="2019-11" db="EMBL/GenBank/DDBJ databases">
        <authorList>
            <person name="Feng L."/>
        </authorList>
    </citation>
    <scope>NUCLEOTIDE SEQUENCE</scope>
    <source>
        <strain evidence="8">LrhamnosusLFYP97</strain>
    </source>
</reference>
<dbReference type="InterPro" id="IPR003838">
    <property type="entry name" value="ABC3_permease_C"/>
</dbReference>
<evidence type="ECO:0000256" key="1">
    <source>
        <dbReference type="ARBA" id="ARBA00004651"/>
    </source>
</evidence>
<feature type="domain" description="ABC3 transporter permease C-terminal" evidence="7">
    <location>
        <begin position="334"/>
        <end position="448"/>
    </location>
</feature>
<comment type="subcellular location">
    <subcellularLocation>
        <location evidence="1">Cell membrane</location>
        <topology evidence="1">Multi-pass membrane protein</topology>
    </subcellularLocation>
</comment>
<name>A0A6N3AHJ6_LACRH</name>
<dbReference type="PANTHER" id="PTHR30287:SF1">
    <property type="entry name" value="INNER MEMBRANE PROTEIN"/>
    <property type="match status" value="1"/>
</dbReference>
<protein>
    <submittedName>
        <fullName evidence="8">FtsX-like permease family protein</fullName>
    </submittedName>
</protein>
<evidence type="ECO:0000256" key="5">
    <source>
        <dbReference type="ARBA" id="ARBA00023136"/>
    </source>
</evidence>
<dbReference type="EMBL" id="CACRTK010000041">
    <property type="protein sequence ID" value="VYT90283.1"/>
    <property type="molecule type" value="Genomic_DNA"/>
</dbReference>
<dbReference type="InterPro" id="IPR038766">
    <property type="entry name" value="Membrane_comp_ABC_pdt"/>
</dbReference>
<keyword evidence="4 6" id="KW-1133">Transmembrane helix</keyword>
<dbReference type="AlphaFoldDB" id="A0A6N3AHJ6"/>
<feature type="transmembrane region" description="Helical" evidence="6">
    <location>
        <begin position="731"/>
        <end position="750"/>
    </location>
</feature>
<evidence type="ECO:0000256" key="2">
    <source>
        <dbReference type="ARBA" id="ARBA00022475"/>
    </source>
</evidence>
<dbReference type="PANTHER" id="PTHR30287">
    <property type="entry name" value="MEMBRANE COMPONENT OF PREDICTED ABC SUPERFAMILY METABOLITE UPTAKE TRANSPORTER"/>
    <property type="match status" value="1"/>
</dbReference>